<keyword evidence="2" id="KW-0647">Proteasome</keyword>
<accession>A0ABR3GRX2</accession>
<dbReference type="InterPro" id="IPR045128">
    <property type="entry name" value="PI31-like"/>
</dbReference>
<feature type="compositionally biased region" description="Gly residues" evidence="3">
    <location>
        <begin position="329"/>
        <end position="345"/>
    </location>
</feature>
<reference evidence="5 6" key="1">
    <citation type="submission" date="2024-02" db="EMBL/GenBank/DDBJ databases">
        <title>Discinaceae phylogenomics.</title>
        <authorList>
            <person name="Dirks A.C."/>
            <person name="James T.Y."/>
        </authorList>
    </citation>
    <scope>NUCLEOTIDE SEQUENCE [LARGE SCALE GENOMIC DNA]</scope>
    <source>
        <strain evidence="5 6">ACD0624</strain>
    </source>
</reference>
<evidence type="ECO:0000313" key="5">
    <source>
        <dbReference type="EMBL" id="KAL0638366.1"/>
    </source>
</evidence>
<evidence type="ECO:0000256" key="2">
    <source>
        <dbReference type="ARBA" id="ARBA00022942"/>
    </source>
</evidence>
<keyword evidence="6" id="KW-1185">Reference proteome</keyword>
<feature type="region of interest" description="Disordered" evidence="3">
    <location>
        <begin position="306"/>
        <end position="345"/>
    </location>
</feature>
<sequence length="372" mass="38574">MAAIPFSAPTVLRNIDASLPAAAAAAAADDSPQLKTPHDAIAIFVHACMLSVGFRLIGLSEDDRLTTPIEGSSPQPLPASWNATPGAYGFRYAHAQSSLQYLLKVNRLGGKTVIMALGLGDDKTASFDVVTRDFLSESFFPYTLHTAPTSTTTTAQPLENAFISASRITDLATLFKINIVQKLIPGLSKPGYTEDPPAPASPPPQRHPAPNPYADPLRSAPPRNPYGDPLRYPPPRRPLVPGADRPPGFDDDYEVLVPPHGGGYGGRHPLSIGADDLGPPRLGPGGAPFFGGMHPTGDHPMFGGRGEGSGAQPGMRYDPVGPGDVPRGGLRGPRGPYGGGFGGEDGFGGGGFDPYGGRSGGGYGGYGGGDFI</sequence>
<comment type="caution">
    <text evidence="5">The sequence shown here is derived from an EMBL/GenBank/DDBJ whole genome shotgun (WGS) entry which is preliminary data.</text>
</comment>
<protein>
    <recommendedName>
        <fullName evidence="4">PI31 proteasome regulator N-terminal domain-containing protein</fullName>
    </recommendedName>
</protein>
<evidence type="ECO:0000256" key="3">
    <source>
        <dbReference type="SAM" id="MobiDB-lite"/>
    </source>
</evidence>
<dbReference type="PANTHER" id="PTHR13266">
    <property type="entry name" value="PROTEASOME INHIBITOR"/>
    <property type="match status" value="1"/>
</dbReference>
<feature type="compositionally biased region" description="Pro residues" evidence="3">
    <location>
        <begin position="196"/>
        <end position="213"/>
    </location>
</feature>
<name>A0ABR3GRX2_9PEZI</name>
<feature type="region of interest" description="Disordered" evidence="3">
    <location>
        <begin position="190"/>
        <end position="264"/>
    </location>
</feature>
<dbReference type="Pfam" id="PF11566">
    <property type="entry name" value="PI31_Prot_N"/>
    <property type="match status" value="1"/>
</dbReference>
<gene>
    <name evidence="5" type="ORF">Q9L58_002672</name>
</gene>
<dbReference type="Gene3D" id="3.40.1000.30">
    <property type="match status" value="1"/>
</dbReference>
<dbReference type="Proteomes" id="UP001447188">
    <property type="component" value="Unassembled WGS sequence"/>
</dbReference>
<evidence type="ECO:0000259" key="4">
    <source>
        <dbReference type="Pfam" id="PF11566"/>
    </source>
</evidence>
<evidence type="ECO:0000256" key="1">
    <source>
        <dbReference type="ARBA" id="ARBA00006405"/>
    </source>
</evidence>
<evidence type="ECO:0000313" key="6">
    <source>
        <dbReference type="Proteomes" id="UP001447188"/>
    </source>
</evidence>
<dbReference type="InterPro" id="IPR021625">
    <property type="entry name" value="PI31_Prot_N"/>
</dbReference>
<dbReference type="PANTHER" id="PTHR13266:SF1">
    <property type="entry name" value="PROTEASOME INHIBITOR PI31 SUBUNIT"/>
    <property type="match status" value="1"/>
</dbReference>
<dbReference type="EMBL" id="JBBBZM010000023">
    <property type="protein sequence ID" value="KAL0638366.1"/>
    <property type="molecule type" value="Genomic_DNA"/>
</dbReference>
<organism evidence="5 6">
    <name type="scientific">Discina gigas</name>
    <dbReference type="NCBI Taxonomy" id="1032678"/>
    <lineage>
        <taxon>Eukaryota</taxon>
        <taxon>Fungi</taxon>
        <taxon>Dikarya</taxon>
        <taxon>Ascomycota</taxon>
        <taxon>Pezizomycotina</taxon>
        <taxon>Pezizomycetes</taxon>
        <taxon>Pezizales</taxon>
        <taxon>Discinaceae</taxon>
        <taxon>Discina</taxon>
    </lineage>
</organism>
<feature type="domain" description="PI31 proteasome regulator N-terminal" evidence="4">
    <location>
        <begin position="31"/>
        <end position="189"/>
    </location>
</feature>
<comment type="similarity">
    <text evidence="1">Belongs to the proteasome inhibitor PI31 family.</text>
</comment>
<proteinExistence type="inferred from homology"/>